<evidence type="ECO:0000313" key="3">
    <source>
        <dbReference type="EMBL" id="KTB04864.1"/>
    </source>
</evidence>
<dbReference type="AlphaFoldDB" id="A0A0W0E5W9"/>
<dbReference type="VEuPathDB" id="FungiDB:GWK60_L09779"/>
<dbReference type="Pfam" id="PF11124">
    <property type="entry name" value="Pho86"/>
    <property type="match status" value="1"/>
</dbReference>
<evidence type="ECO:0000256" key="1">
    <source>
        <dbReference type="SAM" id="Phobius"/>
    </source>
</evidence>
<proteinExistence type="predicted"/>
<keyword evidence="1" id="KW-0812">Transmembrane</keyword>
<dbReference type="OMA" id="ELWGVQF"/>
<keyword evidence="1" id="KW-1133">Transmembrane helix</keyword>
<dbReference type="Proteomes" id="UP000054886">
    <property type="component" value="Unassembled WGS sequence"/>
</dbReference>
<evidence type="ECO:0000313" key="4">
    <source>
        <dbReference type="Proteomes" id="UP000054886"/>
    </source>
</evidence>
<organism evidence="3 4">
    <name type="scientific">Candida glabrata</name>
    <name type="common">Yeast</name>
    <name type="synonym">Torulopsis glabrata</name>
    <dbReference type="NCBI Taxonomy" id="5478"/>
    <lineage>
        <taxon>Eukaryota</taxon>
        <taxon>Fungi</taxon>
        <taxon>Dikarya</taxon>
        <taxon>Ascomycota</taxon>
        <taxon>Saccharomycotina</taxon>
        <taxon>Saccharomycetes</taxon>
        <taxon>Saccharomycetales</taxon>
        <taxon>Saccharomycetaceae</taxon>
        <taxon>Nakaseomyces</taxon>
    </lineage>
</organism>
<dbReference type="VEuPathDB" id="FungiDB:CAGL0L05456g"/>
<dbReference type="VEuPathDB" id="FungiDB:GVI51_L05313"/>
<dbReference type="GO" id="GO:0006457">
    <property type="term" value="P:protein folding"/>
    <property type="evidence" value="ECO:0007669"/>
    <property type="project" value="EnsemblFungi"/>
</dbReference>
<reference evidence="3 4" key="1">
    <citation type="submission" date="2015-10" db="EMBL/GenBank/DDBJ databases">
        <title>Draft genomes sequences of Candida glabrata isolates 1A, 1B, 2A, 2B, 3A and 3B.</title>
        <authorList>
            <person name="Haavelsrud O.E."/>
            <person name="Gaustad P."/>
        </authorList>
    </citation>
    <scope>NUCLEOTIDE SEQUENCE [LARGE SCALE GENOMIC DNA]</scope>
    <source>
        <strain evidence="3">910700640</strain>
    </source>
</reference>
<dbReference type="GO" id="GO:0010966">
    <property type="term" value="P:regulation of phosphate transport"/>
    <property type="evidence" value="ECO:0007669"/>
    <property type="project" value="EnsemblFungi"/>
</dbReference>
<feature type="transmembrane region" description="Helical" evidence="1">
    <location>
        <begin position="60"/>
        <end position="80"/>
    </location>
</feature>
<keyword evidence="1" id="KW-0472">Membrane</keyword>
<dbReference type="InterPro" id="IPR024297">
    <property type="entry name" value="Pho86"/>
</dbReference>
<feature type="transmembrane region" description="Helical" evidence="1">
    <location>
        <begin position="107"/>
        <end position="125"/>
    </location>
</feature>
<dbReference type="GO" id="GO:0006888">
    <property type="term" value="P:endoplasmic reticulum to Golgi vesicle-mediated transport"/>
    <property type="evidence" value="ECO:0007669"/>
    <property type="project" value="EnsemblFungi"/>
</dbReference>
<dbReference type="VEuPathDB" id="FungiDB:GW608_L09801"/>
<dbReference type="VEuPathDB" id="FungiDB:B1J91_L05456g"/>
<gene>
    <name evidence="2" type="ORF">AO440_004666</name>
    <name evidence="3" type="ORF">AO440_004920</name>
</gene>
<accession>A0A0W0E5W9</accession>
<dbReference type="GO" id="GO:0051082">
    <property type="term" value="F:unfolded protein binding"/>
    <property type="evidence" value="ECO:0007669"/>
    <property type="project" value="EnsemblFungi"/>
</dbReference>
<dbReference type="GO" id="GO:0005783">
    <property type="term" value="C:endoplasmic reticulum"/>
    <property type="evidence" value="ECO:0007669"/>
    <property type="project" value="EnsemblFungi"/>
</dbReference>
<comment type="caution">
    <text evidence="3">The sequence shown here is derived from an EMBL/GenBank/DDBJ whole genome shotgun (WGS) entry which is preliminary data.</text>
</comment>
<sequence length="306" mass="34183">MVGDLRRAVPQIDATLNAPLDKDAPPTIYASSLTPSMATAALNLPADFLKQKQGLANKTLICHPVVISAIGLFLSTYLAIQINVPKNTSSSIAGYLYQIFLMNKKEVITALLFTLIAASFVFTLLSRVSDLYFRAVIDNVVESKGEQLYGVNLNDISVLTKKEVEQKPKEFRENLENTHIIIYRETPIALVSIAKNNVLSTKDSLVMSISTIGSRRVYIRSGIIEDLLDWAMIRTRKIGAAGNYGKSMKIICEIYSFDQDMKKILKSKGFVKVQSARIKENRLLGGLFGIKKELWGVQFHYEKKDE</sequence>
<evidence type="ECO:0000313" key="2">
    <source>
        <dbReference type="EMBL" id="KTB01079.1"/>
    </source>
</evidence>
<protein>
    <submittedName>
        <fullName evidence="3">Inorganic phosphate transporter PHO86</fullName>
    </submittedName>
</protein>
<name>A0A0W0E5W9_CANGB</name>
<dbReference type="EMBL" id="LLZZ01000115">
    <property type="protein sequence ID" value="KTB04864.1"/>
    <property type="molecule type" value="Genomic_DNA"/>
</dbReference>
<dbReference type="OrthoDB" id="4082764at2759"/>
<dbReference type="EMBL" id="LLZZ01000132">
    <property type="protein sequence ID" value="KTB01079.1"/>
    <property type="molecule type" value="Genomic_DNA"/>
</dbReference>